<feature type="domain" description="Transposase IS4-like" evidence="1">
    <location>
        <begin position="133"/>
        <end position="307"/>
    </location>
</feature>
<dbReference type="GeneID" id="8680918"/>
<evidence type="ECO:0000259" key="1">
    <source>
        <dbReference type="Pfam" id="PF01609"/>
    </source>
</evidence>
<evidence type="ECO:0000313" key="4">
    <source>
        <dbReference type="Proteomes" id="UP000001882"/>
    </source>
</evidence>
<dbReference type="InParanoid" id="D1YWY7"/>
<evidence type="ECO:0000313" key="3">
    <source>
        <dbReference type="EMBL" id="BAI60959.1"/>
    </source>
</evidence>
<reference evidence="3 4" key="1">
    <citation type="journal article" date="2007" name="Appl. Environ. Microbiol.">
        <title>Isolation of key methanogens for global methane emission from rice paddy fields: a novel isolate affiliated with the clone cluster rice cluster I.</title>
        <authorList>
            <person name="Sakai S."/>
            <person name="Imachi H."/>
            <person name="Sekiguchi Y."/>
            <person name="Ohashi A."/>
            <person name="Harada H."/>
            <person name="Kamagata Y."/>
        </authorList>
    </citation>
    <scope>NUCLEOTIDE SEQUENCE [LARGE SCALE GENOMIC DNA]</scope>
    <source>
        <strain evidence="4">DSM 17711 / JCM 13418 / NBRC 101707 / SANAE</strain>
    </source>
</reference>
<dbReference type="Proteomes" id="UP000001882">
    <property type="component" value="Chromosome"/>
</dbReference>
<feature type="domain" description="Transposase InsH N-terminal" evidence="2">
    <location>
        <begin position="32"/>
        <end position="106"/>
    </location>
</feature>
<proteinExistence type="predicted"/>
<dbReference type="Pfam" id="PF01609">
    <property type="entry name" value="DDE_Tnp_1"/>
    <property type="match status" value="1"/>
</dbReference>
<evidence type="ECO:0000259" key="2">
    <source>
        <dbReference type="Pfam" id="PF05598"/>
    </source>
</evidence>
<gene>
    <name evidence="3" type="ordered locus">MCP_0887</name>
</gene>
<accession>D1YWY7</accession>
<dbReference type="EMBL" id="AP011532">
    <property type="protein sequence ID" value="BAI60959.1"/>
    <property type="molecule type" value="Genomic_DNA"/>
</dbReference>
<name>D1YWY7_METPS</name>
<dbReference type="RefSeq" id="WP_012899638.1">
    <property type="nucleotide sequence ID" value="NC_013665.1"/>
</dbReference>
<reference evidence="4" key="3">
    <citation type="journal article" date="2011" name="PLoS ONE">
        <title>Genome sequence of a mesophilic hydrogenotrophic methanogen Methanocella paludicola, the first cultivated representative of the order Methanocellales.</title>
        <authorList>
            <person name="Sakai S."/>
            <person name="Takaki Y."/>
            <person name="Shimamura S."/>
            <person name="Sekine M."/>
            <person name="Tajima T."/>
            <person name="Kosugi H."/>
            <person name="Ichikawa N."/>
            <person name="Tasumi E."/>
            <person name="Hiraki A.T."/>
            <person name="Shimizu A."/>
            <person name="Kato Y."/>
            <person name="Nishiko R."/>
            <person name="Mori K."/>
            <person name="Fujita N."/>
            <person name="Imachi H."/>
            <person name="Takai K."/>
        </authorList>
    </citation>
    <scope>NUCLEOTIDE SEQUENCE [LARGE SCALE GENOMIC DNA]</scope>
    <source>
        <strain evidence="4">DSM 17711 / JCM 13418 / NBRC 101707 / SANAE</strain>
    </source>
</reference>
<dbReference type="SUPFAM" id="SSF53098">
    <property type="entry name" value="Ribonuclease H-like"/>
    <property type="match status" value="1"/>
</dbReference>
<dbReference type="OrthoDB" id="290600at2157"/>
<dbReference type="PANTHER" id="PTHR35604">
    <property type="entry name" value="TRANSPOSASE INSH FOR INSERTION SEQUENCE ELEMENT IS5A-RELATED"/>
    <property type="match status" value="1"/>
</dbReference>
<keyword evidence="4" id="KW-1185">Reference proteome</keyword>
<dbReference type="GO" id="GO:0006313">
    <property type="term" value="P:DNA transposition"/>
    <property type="evidence" value="ECO:0007669"/>
    <property type="project" value="InterPro"/>
</dbReference>
<dbReference type="STRING" id="304371.MCP_0887"/>
<dbReference type="AlphaFoldDB" id="D1YWY7"/>
<dbReference type="GO" id="GO:0004803">
    <property type="term" value="F:transposase activity"/>
    <property type="evidence" value="ECO:0007669"/>
    <property type="project" value="InterPro"/>
</dbReference>
<sequence length="327" mass="38495">MSSKNGLLITHSCLDCQIRILSDVHIEVLDSFDWQLLVFLERYKGRGRPLEYSTIAFLRALVYMELSGITSVRKLVRVLERDKYKMKNLGFHRLPDHSLFSRYKQRLRDHIPRIMTIINTSIMKEEPLHMLILGIDSTKLEAFSWEDMDADWGFDHVRKKFYYGYKVHLLYDLESMTPVCYTVTRANCHDNTQTTPLVKRLGARLLKVNTILADKAYDTRENIEKHWDAGVLFIAARNKRNTKKPVNKYRIQDYLNMPDETIDRIYKNRMDCEHANFLLKEQLGLKDLKTIGREKVRVKVGITLIARQIQALRQLIHQKSPRTTIIN</sequence>
<dbReference type="Pfam" id="PF05598">
    <property type="entry name" value="DUF772"/>
    <property type="match status" value="1"/>
</dbReference>
<dbReference type="InterPro" id="IPR002559">
    <property type="entry name" value="Transposase_11"/>
</dbReference>
<dbReference type="KEGG" id="mpd:MCP_0887"/>
<reference evidence="3 4" key="2">
    <citation type="journal article" date="2008" name="Int. J. Syst. Evol. Microbiol.">
        <title>Methanocella paludicola gen. nov., sp. nov., a methane-producing archaeon, the first isolate of the lineage 'Rice Cluster I', and proposal of the new archaeal order Methanocellales ord. nov.</title>
        <authorList>
            <person name="Sakai S."/>
            <person name="Imachi H."/>
            <person name="Hanada S."/>
            <person name="Ohashi A."/>
            <person name="Harada H."/>
            <person name="Kamagata Y."/>
        </authorList>
    </citation>
    <scope>NUCLEOTIDE SEQUENCE [LARGE SCALE GENOMIC DNA]</scope>
    <source>
        <strain evidence="4">DSM 17711 / JCM 13418 / NBRC 101707 / SANAE</strain>
    </source>
</reference>
<dbReference type="GO" id="GO:0003677">
    <property type="term" value="F:DNA binding"/>
    <property type="evidence" value="ECO:0007669"/>
    <property type="project" value="InterPro"/>
</dbReference>
<protein>
    <submittedName>
        <fullName evidence="3">Transposase for insertion sequence element</fullName>
    </submittedName>
</protein>
<dbReference type="eggNOG" id="arCOG04442">
    <property type="taxonomic scope" value="Archaea"/>
</dbReference>
<dbReference type="PANTHER" id="PTHR35604:SF2">
    <property type="entry name" value="TRANSPOSASE INSH FOR INSERTION SEQUENCE ELEMENT IS5A-RELATED"/>
    <property type="match status" value="1"/>
</dbReference>
<organism evidence="3 4">
    <name type="scientific">Methanocella paludicola (strain DSM 17711 / JCM 13418 / NBRC 101707 / SANAE)</name>
    <dbReference type="NCBI Taxonomy" id="304371"/>
    <lineage>
        <taxon>Archaea</taxon>
        <taxon>Methanobacteriati</taxon>
        <taxon>Methanobacteriota</taxon>
        <taxon>Stenosarchaea group</taxon>
        <taxon>Methanomicrobia</taxon>
        <taxon>Methanocellales</taxon>
        <taxon>Methanocellaceae</taxon>
        <taxon>Methanocella</taxon>
    </lineage>
</organism>
<dbReference type="InterPro" id="IPR008490">
    <property type="entry name" value="Transposase_InsH_N"/>
</dbReference>
<dbReference type="InterPro" id="IPR012337">
    <property type="entry name" value="RNaseH-like_sf"/>
</dbReference>